<protein>
    <submittedName>
        <fullName evidence="2">Endonuclease/exonuclease/phosphatase family protein</fullName>
    </submittedName>
</protein>
<keyword evidence="2" id="KW-0378">Hydrolase</keyword>
<dbReference type="SUPFAM" id="SSF56219">
    <property type="entry name" value="DNase I-like"/>
    <property type="match status" value="1"/>
</dbReference>
<accession>A0A6G8KYH9</accession>
<dbReference type="InterPro" id="IPR036691">
    <property type="entry name" value="Endo/exonu/phosph_ase_sf"/>
</dbReference>
<dbReference type="PANTHER" id="PTHR41349">
    <property type="match status" value="1"/>
</dbReference>
<name>A0A6G8KYH9_9MICO</name>
<keyword evidence="2" id="KW-0540">Nuclease</keyword>
<dbReference type="InterPro" id="IPR005135">
    <property type="entry name" value="Endo/exonuclease/phosphatase"/>
</dbReference>
<dbReference type="GO" id="GO:0004527">
    <property type="term" value="F:exonuclease activity"/>
    <property type="evidence" value="ECO:0007669"/>
    <property type="project" value="UniProtKB-KW"/>
</dbReference>
<evidence type="ECO:0000259" key="1">
    <source>
        <dbReference type="Pfam" id="PF03372"/>
    </source>
</evidence>
<sequence length="286" mass="30655">MMSTEFSVLSWNLWFGGTKMTDGRAKQIALMQDEAADILCLQECWGDGGIAIARGLGYGIAQQAFDTAVASRWPVTLLPTDTAPYATAARVDAPGGPLLVWSVHLAPEDYGPYRAAELPDAAPEVFAQPGEQLRDEQAAAVLTATEALLASLPDGTPVVVAGDFNVPSPADWDGRLRPDAAWPATTRLLEAGFTDAFRVVHPDPAAAPGLTWSHIHTLEDEPRDRIDFIFTRGLTVADCWHLGQAPDPDAADSGLRDTGGQAAYIPDHAENTFASDHLAVRAQLFR</sequence>
<organism evidence="2 3">
    <name type="scientific">Brevibacterium luteolum</name>
    <dbReference type="NCBI Taxonomy" id="199591"/>
    <lineage>
        <taxon>Bacteria</taxon>
        <taxon>Bacillati</taxon>
        <taxon>Actinomycetota</taxon>
        <taxon>Actinomycetes</taxon>
        <taxon>Micrococcales</taxon>
        <taxon>Brevibacteriaceae</taxon>
        <taxon>Brevibacterium</taxon>
    </lineage>
</organism>
<feature type="domain" description="Endonuclease/exonuclease/phosphatase" evidence="1">
    <location>
        <begin position="9"/>
        <end position="277"/>
    </location>
</feature>
<dbReference type="Gene3D" id="3.60.10.10">
    <property type="entry name" value="Endonuclease/exonuclease/phosphatase"/>
    <property type="match status" value="1"/>
</dbReference>
<dbReference type="EMBL" id="CP035810">
    <property type="protein sequence ID" value="QIN29868.1"/>
    <property type="molecule type" value="Genomic_DNA"/>
</dbReference>
<dbReference type="KEGG" id="blut:EW640_11745"/>
<dbReference type="Proteomes" id="UP000501518">
    <property type="component" value="Chromosome"/>
</dbReference>
<evidence type="ECO:0000313" key="3">
    <source>
        <dbReference type="Proteomes" id="UP000501518"/>
    </source>
</evidence>
<gene>
    <name evidence="2" type="ORF">EW640_11745</name>
</gene>
<evidence type="ECO:0000313" key="2">
    <source>
        <dbReference type="EMBL" id="QIN29868.1"/>
    </source>
</evidence>
<reference evidence="2 3" key="1">
    <citation type="submission" date="2019-02" db="EMBL/GenBank/DDBJ databases">
        <title>Complete Genome Sequence and Methylome Analysis of Brevibacterium luteolum NEB1784.</title>
        <authorList>
            <person name="Fomenkov A."/>
            <person name="Roberts R.J."/>
        </authorList>
    </citation>
    <scope>NUCLEOTIDE SEQUENCE [LARGE SCALE GENOMIC DNA]</scope>
    <source>
        <strain evidence="2 3">NEB1784</strain>
    </source>
</reference>
<dbReference type="GO" id="GO:0004519">
    <property type="term" value="F:endonuclease activity"/>
    <property type="evidence" value="ECO:0007669"/>
    <property type="project" value="UniProtKB-KW"/>
</dbReference>
<proteinExistence type="predicted"/>
<keyword evidence="2" id="KW-0269">Exonuclease</keyword>
<dbReference type="PANTHER" id="PTHR41349:SF1">
    <property type="entry name" value="PROTEIN CBG08683"/>
    <property type="match status" value="1"/>
</dbReference>
<keyword evidence="2" id="KW-0255">Endonuclease</keyword>
<dbReference type="AlphaFoldDB" id="A0A6G8KYH9"/>
<dbReference type="Pfam" id="PF03372">
    <property type="entry name" value="Exo_endo_phos"/>
    <property type="match status" value="1"/>
</dbReference>